<name>A0A8S1JBG7_9CHLO</name>
<evidence type="ECO:0000313" key="2">
    <source>
        <dbReference type="EMBL" id="CAD7703450.1"/>
    </source>
</evidence>
<organism evidence="2 3">
    <name type="scientific">Ostreobium quekettii</name>
    <dbReference type="NCBI Taxonomy" id="121088"/>
    <lineage>
        <taxon>Eukaryota</taxon>
        <taxon>Viridiplantae</taxon>
        <taxon>Chlorophyta</taxon>
        <taxon>core chlorophytes</taxon>
        <taxon>Ulvophyceae</taxon>
        <taxon>TCBD clade</taxon>
        <taxon>Bryopsidales</taxon>
        <taxon>Ostreobineae</taxon>
        <taxon>Ostreobiaceae</taxon>
        <taxon>Ostreobium</taxon>
    </lineage>
</organism>
<feature type="chain" id="PRO_5035754672" evidence="1">
    <location>
        <begin position="19"/>
        <end position="125"/>
    </location>
</feature>
<feature type="non-terminal residue" evidence="2">
    <location>
        <position position="125"/>
    </location>
</feature>
<accession>A0A8S1JBG7</accession>
<sequence length="125" mass="13769">RWWILLFDLLMSRTQLDTVVLQQLLVMASSWPQMLAKNKTQATAPSSEAILEDLQGTVQGLLLWLCGEVIRRRSTTTAVGGSQVRLADGAARMTFHVGVHHAWWDSGGSLQWGSVDGLILQRAGV</sequence>
<feature type="signal peptide" evidence="1">
    <location>
        <begin position="1"/>
        <end position="18"/>
    </location>
</feature>
<keyword evidence="1" id="KW-0732">Signal</keyword>
<evidence type="ECO:0000313" key="3">
    <source>
        <dbReference type="Proteomes" id="UP000708148"/>
    </source>
</evidence>
<reference evidence="2" key="1">
    <citation type="submission" date="2020-12" db="EMBL/GenBank/DDBJ databases">
        <authorList>
            <person name="Iha C."/>
        </authorList>
    </citation>
    <scope>NUCLEOTIDE SEQUENCE</scope>
</reference>
<gene>
    <name evidence="2" type="ORF">OSTQU699_LOCUS8807</name>
</gene>
<dbReference type="AlphaFoldDB" id="A0A8S1JBG7"/>
<protein>
    <submittedName>
        <fullName evidence="2">Uncharacterized protein</fullName>
    </submittedName>
</protein>
<dbReference type="EMBL" id="CAJHUC010002238">
    <property type="protein sequence ID" value="CAD7703450.1"/>
    <property type="molecule type" value="Genomic_DNA"/>
</dbReference>
<proteinExistence type="predicted"/>
<evidence type="ECO:0000256" key="1">
    <source>
        <dbReference type="SAM" id="SignalP"/>
    </source>
</evidence>
<comment type="caution">
    <text evidence="2">The sequence shown here is derived from an EMBL/GenBank/DDBJ whole genome shotgun (WGS) entry which is preliminary data.</text>
</comment>
<dbReference type="Proteomes" id="UP000708148">
    <property type="component" value="Unassembled WGS sequence"/>
</dbReference>
<keyword evidence="3" id="KW-1185">Reference proteome</keyword>